<reference evidence="2" key="1">
    <citation type="journal article" date="2015" name="MBio">
        <title>Genome-resolved metagenomic analysis reveals roles for candidate phyla and other microbial community members in biogeochemical transformations in oil reservoirs.</title>
        <authorList>
            <person name="Hu P."/>
            <person name="Tom L."/>
            <person name="Singh A."/>
            <person name="Thomas B.C."/>
            <person name="Baker B.J."/>
            <person name="Piceno Y.M."/>
            <person name="Andersen G.L."/>
            <person name="Banfield J.F."/>
        </authorList>
    </citation>
    <scope>NUCLEOTIDE SEQUENCE [LARGE SCALE GENOMIC DNA]</scope>
    <source>
        <strain evidence="2">56_747</strain>
    </source>
</reference>
<reference evidence="3 4" key="2">
    <citation type="journal article" date="2015" name="MBio">
        <title>Genome-Resolved Metagenomic Analysis Reveals Roles for Candidate Phyla and Other Microbial Community Members in Biogeochemical Transformations in Oil Reservoirs.</title>
        <authorList>
            <person name="Hu P."/>
            <person name="Tom L."/>
            <person name="Singh A."/>
            <person name="Thomas B.C."/>
            <person name="Baker B.J."/>
            <person name="Piceno Y.M."/>
            <person name="Andersen G.L."/>
            <person name="Banfield J.F."/>
        </authorList>
    </citation>
    <scope>NUCLEOTIDE SEQUENCE [LARGE SCALE GENOMIC DNA]</scope>
    <source>
        <strain evidence="1">57_489</strain>
    </source>
</reference>
<organism evidence="2 3">
    <name type="scientific">Methanothrix harundinacea</name>
    <dbReference type="NCBI Taxonomy" id="301375"/>
    <lineage>
        <taxon>Archaea</taxon>
        <taxon>Methanobacteriati</taxon>
        <taxon>Methanobacteriota</taxon>
        <taxon>Stenosarchaea group</taxon>
        <taxon>Methanomicrobia</taxon>
        <taxon>Methanotrichales</taxon>
        <taxon>Methanotrichaceae</taxon>
        <taxon>Methanothrix</taxon>
    </lineage>
</organism>
<evidence type="ECO:0000313" key="1">
    <source>
        <dbReference type="EMBL" id="KUK44020.1"/>
    </source>
</evidence>
<evidence type="ECO:0008006" key="5">
    <source>
        <dbReference type="Google" id="ProtNLM"/>
    </source>
</evidence>
<protein>
    <recommendedName>
        <fullName evidence="5">Amino acid-binding ACT domain protein</fullName>
    </recommendedName>
</protein>
<dbReference type="Proteomes" id="UP000057043">
    <property type="component" value="Unassembled WGS sequence"/>
</dbReference>
<sequence>MWREILAKFKRYPAQEKVVRLVLERGFQVNERGRVVSGGIDIPHAQIAKELDVDRRVVDTTATAIVEDEELWKIFKNVRSMTFLADVAPVVGLGVIEITPVDASQTGLLGEVASAVAGYGLSIRQAVSDDPFFVEQPKLTIITEAKIPGELVRLLMDINGVRRVTVY</sequence>
<dbReference type="EMBL" id="LGFT01000037">
    <property type="protein sequence ID" value="KUK44020.1"/>
    <property type="molecule type" value="Genomic_DNA"/>
</dbReference>
<accession>A0A101IM66</accession>
<dbReference type="AlphaFoldDB" id="A0A101IM66"/>
<name>A0A101IM66_9EURY</name>
<dbReference type="PIRSF" id="PIRSF004897">
    <property type="entry name" value="UCP004897_ACT"/>
    <property type="match status" value="1"/>
</dbReference>
<comment type="caution">
    <text evidence="2">The sequence shown here is derived from an EMBL/GenBank/DDBJ whole genome shotgun (WGS) entry which is preliminary data.</text>
</comment>
<dbReference type="EMBL" id="LGHB01000001">
    <property type="protein sequence ID" value="KUK97772.1"/>
    <property type="molecule type" value="Genomic_DNA"/>
</dbReference>
<dbReference type="InterPro" id="IPR014424">
    <property type="entry name" value="UCP004897_ACT"/>
</dbReference>
<dbReference type="PATRIC" id="fig|301375.6.peg.1202"/>
<gene>
    <name evidence="1" type="ORF">XD72_1599</name>
    <name evidence="2" type="ORF">XE07_0186</name>
</gene>
<proteinExistence type="predicted"/>
<evidence type="ECO:0000313" key="3">
    <source>
        <dbReference type="Proteomes" id="UP000053961"/>
    </source>
</evidence>
<evidence type="ECO:0000313" key="4">
    <source>
        <dbReference type="Proteomes" id="UP000057043"/>
    </source>
</evidence>
<evidence type="ECO:0000313" key="2">
    <source>
        <dbReference type="EMBL" id="KUK97772.1"/>
    </source>
</evidence>
<dbReference type="Proteomes" id="UP000053961">
    <property type="component" value="Unassembled WGS sequence"/>
</dbReference>